<keyword evidence="8" id="KW-1185">Reference proteome</keyword>
<evidence type="ECO:0000256" key="3">
    <source>
        <dbReference type="ARBA" id="ARBA00023027"/>
    </source>
</evidence>
<dbReference type="EMBL" id="BAABRO010000007">
    <property type="protein sequence ID" value="GAA5507976.1"/>
    <property type="molecule type" value="Genomic_DNA"/>
</dbReference>
<dbReference type="Gene3D" id="3.40.50.720">
    <property type="entry name" value="NAD(P)-binding Rossmann-like Domain"/>
    <property type="match status" value="2"/>
</dbReference>
<dbReference type="InterPro" id="IPR036291">
    <property type="entry name" value="NAD(P)-bd_dom_sf"/>
</dbReference>
<reference evidence="7 8" key="1">
    <citation type="submission" date="2024-02" db="EMBL/GenBank/DDBJ databases">
        <title>Rhodopirellula caenicola NBRC 110016.</title>
        <authorList>
            <person name="Ichikawa N."/>
            <person name="Katano-Makiyama Y."/>
            <person name="Hidaka K."/>
        </authorList>
    </citation>
    <scope>NUCLEOTIDE SEQUENCE [LARGE SCALE GENOMIC DNA]</scope>
    <source>
        <strain evidence="7 8">NBRC 110016</strain>
    </source>
</reference>
<evidence type="ECO:0000256" key="1">
    <source>
        <dbReference type="ARBA" id="ARBA00005854"/>
    </source>
</evidence>
<dbReference type="PROSITE" id="PS00671">
    <property type="entry name" value="D_2_HYDROXYACID_DH_3"/>
    <property type="match status" value="1"/>
</dbReference>
<dbReference type="PROSITE" id="PS00065">
    <property type="entry name" value="D_2_HYDROXYACID_DH_1"/>
    <property type="match status" value="1"/>
</dbReference>
<dbReference type="SUPFAM" id="SSF52283">
    <property type="entry name" value="Formate/glycerate dehydrogenase catalytic domain-like"/>
    <property type="match status" value="1"/>
</dbReference>
<name>A0ABP9VS48_9BACT</name>
<feature type="domain" description="D-isomer specific 2-hydroxyacid dehydrogenase NAD-binding" evidence="6">
    <location>
        <begin position="111"/>
        <end position="297"/>
    </location>
</feature>
<dbReference type="Pfam" id="PF00389">
    <property type="entry name" value="2-Hacid_dh"/>
    <property type="match status" value="1"/>
</dbReference>
<dbReference type="RefSeq" id="WP_345684811.1">
    <property type="nucleotide sequence ID" value="NZ_BAABRO010000007.1"/>
</dbReference>
<dbReference type="PROSITE" id="PS00670">
    <property type="entry name" value="D_2_HYDROXYACID_DH_2"/>
    <property type="match status" value="1"/>
</dbReference>
<sequence>MKIVVFSTKSYDREFLSAAAKPLGHELTFLEPRLTSETVQLANDHQAVCVFVNDQLDAAVLRSLAQQGVRVVALRCAGFNNVDLPTAREVGIKVVRVPAYSPHAVAEHTAGLILTLNRKIHRAYARVRDGNFYLGGLLGFDLSGRTVGVIGTGQIGTVFAKIMSGFGCRLLGYDEYPNAKCHELGMEYCELSKLFAESDIISLHCPLTPQTHHLINAQSIANMKDGVMIINTSRGAVIDTQAVVEGLKSGKIGHLGLDVYEEEADFFFEDLSNEVIPDDTLSRLLTFPNVIITGHQAFFTREALQCIAETTLQNIADIERVGSSKNEVAGDHSQP</sequence>
<dbReference type="Pfam" id="PF02826">
    <property type="entry name" value="2-Hacid_dh_C"/>
    <property type="match status" value="1"/>
</dbReference>
<dbReference type="SUPFAM" id="SSF51735">
    <property type="entry name" value="NAD(P)-binding Rossmann-fold domains"/>
    <property type="match status" value="1"/>
</dbReference>
<evidence type="ECO:0000256" key="4">
    <source>
        <dbReference type="RuleBase" id="RU003719"/>
    </source>
</evidence>
<evidence type="ECO:0000256" key="2">
    <source>
        <dbReference type="ARBA" id="ARBA00023002"/>
    </source>
</evidence>
<evidence type="ECO:0000259" key="6">
    <source>
        <dbReference type="Pfam" id="PF02826"/>
    </source>
</evidence>
<dbReference type="InterPro" id="IPR006140">
    <property type="entry name" value="D-isomer_DH_NAD-bd"/>
</dbReference>
<dbReference type="CDD" id="cd12183">
    <property type="entry name" value="LDH_like_2"/>
    <property type="match status" value="1"/>
</dbReference>
<dbReference type="Proteomes" id="UP001416858">
    <property type="component" value="Unassembled WGS sequence"/>
</dbReference>
<dbReference type="InterPro" id="IPR006139">
    <property type="entry name" value="D-isomer_2_OHA_DH_cat_dom"/>
</dbReference>
<proteinExistence type="inferred from homology"/>
<dbReference type="InterPro" id="IPR058205">
    <property type="entry name" value="D-LDH-like"/>
</dbReference>
<comment type="similarity">
    <text evidence="1 4">Belongs to the D-isomer specific 2-hydroxyacid dehydrogenase family.</text>
</comment>
<dbReference type="InterPro" id="IPR029752">
    <property type="entry name" value="D-isomer_DH_CS1"/>
</dbReference>
<feature type="domain" description="D-isomer specific 2-hydroxyacid dehydrogenase catalytic" evidence="5">
    <location>
        <begin position="3"/>
        <end position="328"/>
    </location>
</feature>
<evidence type="ECO:0000313" key="8">
    <source>
        <dbReference type="Proteomes" id="UP001416858"/>
    </source>
</evidence>
<protein>
    <submittedName>
        <fullName evidence="7">D-lactate dehydrogenase</fullName>
    </submittedName>
</protein>
<dbReference type="PANTHER" id="PTHR43026">
    <property type="entry name" value="2-HYDROXYACID DEHYDROGENASE HOMOLOG 1-RELATED"/>
    <property type="match status" value="1"/>
</dbReference>
<dbReference type="PANTHER" id="PTHR43026:SF1">
    <property type="entry name" value="2-HYDROXYACID DEHYDROGENASE HOMOLOG 1-RELATED"/>
    <property type="match status" value="1"/>
</dbReference>
<evidence type="ECO:0000259" key="5">
    <source>
        <dbReference type="Pfam" id="PF00389"/>
    </source>
</evidence>
<keyword evidence="3" id="KW-0520">NAD</keyword>
<comment type="caution">
    <text evidence="7">The sequence shown here is derived from an EMBL/GenBank/DDBJ whole genome shotgun (WGS) entry which is preliminary data.</text>
</comment>
<dbReference type="InterPro" id="IPR029753">
    <property type="entry name" value="D-isomer_DH_CS"/>
</dbReference>
<evidence type="ECO:0000313" key="7">
    <source>
        <dbReference type="EMBL" id="GAA5507976.1"/>
    </source>
</evidence>
<gene>
    <name evidence="7" type="primary">ldhA</name>
    <name evidence="7" type="ORF">Rcae01_03434</name>
</gene>
<accession>A0ABP9VS48</accession>
<keyword evidence="2 4" id="KW-0560">Oxidoreductase</keyword>
<organism evidence="7 8">
    <name type="scientific">Novipirellula caenicola</name>
    <dbReference type="NCBI Taxonomy" id="1536901"/>
    <lineage>
        <taxon>Bacteria</taxon>
        <taxon>Pseudomonadati</taxon>
        <taxon>Planctomycetota</taxon>
        <taxon>Planctomycetia</taxon>
        <taxon>Pirellulales</taxon>
        <taxon>Pirellulaceae</taxon>
        <taxon>Novipirellula</taxon>
    </lineage>
</organism>